<sequence>MINRVYINKKDEFDIESKKLSEELAKNFNIKNLNIKVFNVYDVHEEDKTKVAEISNYILAEPNIDDISFDLELNSKKYFAVKMFDSQFNPREESASECCNLLYLNKTKIKTFKLYIFNSEISESQLKEIKNYIINPIECYEFDMNKNEFEEKFTTQELIEYNFNNINKNELEKIYYELNLAMSFEDFSFTVNYFNNELKRNATDSEIYLIDTYWSDHCRHKTFETVLENISFDKNINPFYKDKIEEALNYYKSITSKKDITLMNIATSYIKYMLKTNNAIDIEVSDEINASSIYVDLDDNKKCIVQFKNETHNHPTEIEPFGGAATCLGGAIRDPLSGRAYVYQGIRVTGAGNILEDIQNSMSNKLPQSKISKLAADGFSSYGNQIGIPTTLVKEFYHKNYVAKRLEIGAVVGVTKINNLIREEPKPGDLIVLVGGATGKDGIGGATGSSKNQNQNSIKNSYSEVQKGNPVEERKLQRLFSNPKVSKIIKKANDLGAGGIGVGAGELADGVKLNLNNVHLKYLGLSGKEILISESQERMVVVIDKSNLNTFIEEANKENLVAVKLGEVTSENSFVVEYKNKTIVNLPRDFINTGGIKNKNDVLITNNLFKDFQREDMTFTNNLENDFLVNISCLNVMSQKPMIEQFDFSIGGTTVLAPYGGTKQLSEVQVSCQKIPLSDNKNICTIMSYGYNPFIFENNILLGSMYAIIESITKVIASGGNFKKLKLTLQEYFEKLNKDKEKWAKPFVALLGALIVQKEFNIPAIGGKDSMSGTYENISVPPTLVSFALSIGQSDKIISTDFKEKNNHIYLFKHNAINNYPNFNQLKNIYKSMEKNILENKILSSFAIQSGGIAEALAKMSFGNDLGFDINTNLNIFDYMYGSIIVETNEKINDENLIYLGVVSNNYSINGFNIDKVKALNCYLNPIKKVYLSNNQNYPLPLNDLSYKENKKVYYPNKISKINIMSIIFPGTNCEYDIKRSFKNESVSYEDFVFNNMNVEQLNLSLKNLANKIKDQHIIVIPGGFSLGDEPDGSGKYISNVLKSKIVKEALIEHLKQKKLILGICNGFQALLKSGLLIYGEPCGLKENDPSLIKNNVNRHVSKYVSCRTVNNSSPWTQDLKINEINVIPISHGEGRFVINESMYKELKKNNQIVFEYLNEDNNPNGSYYNIEGIVSKCGLILGKMGHSERFGQDICKNIYGNKEQNIFKSAIRYFLNLEE</sequence>
<dbReference type="InterPro" id="IPR041609">
    <property type="entry name" value="PurL_linker"/>
</dbReference>
<dbReference type="SUPFAM" id="SSF56042">
    <property type="entry name" value="PurM C-terminal domain-like"/>
    <property type="match status" value="2"/>
</dbReference>
<dbReference type="Gene3D" id="3.30.1330.10">
    <property type="entry name" value="PurM-like, N-terminal domain"/>
    <property type="match status" value="2"/>
</dbReference>
<feature type="domain" description="Phosphoribosylformylglycinamidine synthase linker" evidence="9">
    <location>
        <begin position="171"/>
        <end position="221"/>
    </location>
</feature>
<keyword evidence="1" id="KW-0436">Ligase</keyword>
<keyword evidence="5" id="KW-0067">ATP-binding</keyword>
<evidence type="ECO:0000313" key="11">
    <source>
        <dbReference type="Proteomes" id="UP000067476"/>
    </source>
</evidence>
<accession>A0A0K1W2M1</accession>
<dbReference type="PATRIC" id="fig|216942.3.peg.984"/>
<dbReference type="Gene3D" id="3.40.50.880">
    <property type="match status" value="1"/>
</dbReference>
<protein>
    <submittedName>
        <fullName evidence="10">Phosphoribosylformylglycinamidine synthase</fullName>
    </submittedName>
</protein>
<keyword evidence="3" id="KW-0547">Nucleotide-binding</keyword>
<dbReference type="STRING" id="216942.SLITO_v1c09680"/>
<feature type="region of interest" description="Disordered" evidence="7">
    <location>
        <begin position="444"/>
        <end position="467"/>
    </location>
</feature>
<dbReference type="Pfam" id="PF18072">
    <property type="entry name" value="FGAR-AT_linker"/>
    <property type="match status" value="1"/>
</dbReference>
<name>A0A0K1W2M1_9MOLU</name>
<evidence type="ECO:0000313" key="10">
    <source>
        <dbReference type="EMBL" id="AKX34579.1"/>
    </source>
</evidence>
<reference evidence="10 11" key="1">
    <citation type="journal article" date="2015" name="Genome Announc.">
        <title>Complete Genome Sequence of Spiroplasma litorale TN-1T (DSM 21781), a Bacterium Isolated from a Green-Eyed Horsefly (Tabanus nigrovittatus).</title>
        <authorList>
            <person name="Lo W.S."/>
            <person name="Lai Y.C."/>
            <person name="Lien Y.W."/>
            <person name="Wang T.H."/>
            <person name="Kuo C.H."/>
        </authorList>
    </citation>
    <scope>NUCLEOTIDE SEQUENCE [LARGE SCALE GENOMIC DNA]</scope>
    <source>
        <strain evidence="10 11">TN-1</strain>
    </source>
</reference>
<dbReference type="GO" id="GO:0006164">
    <property type="term" value="P:purine nucleotide biosynthetic process"/>
    <property type="evidence" value="ECO:0007669"/>
    <property type="project" value="UniProtKB-KW"/>
</dbReference>
<gene>
    <name evidence="10" type="primary">purL</name>
    <name evidence="10" type="ORF">SLITO_v1c09680</name>
</gene>
<evidence type="ECO:0000256" key="4">
    <source>
        <dbReference type="ARBA" id="ARBA00022755"/>
    </source>
</evidence>
<proteinExistence type="predicted"/>
<feature type="domain" description="PurM-like C-terminal" evidence="8">
    <location>
        <begin position="426"/>
        <end position="578"/>
    </location>
</feature>
<evidence type="ECO:0000256" key="5">
    <source>
        <dbReference type="ARBA" id="ARBA00022840"/>
    </source>
</evidence>
<dbReference type="OrthoDB" id="9804441at2"/>
<dbReference type="GO" id="GO:0004642">
    <property type="term" value="F:phosphoribosylformylglycinamidine synthase activity"/>
    <property type="evidence" value="ECO:0007669"/>
    <property type="project" value="TreeGrafter"/>
</dbReference>
<dbReference type="PROSITE" id="PS51273">
    <property type="entry name" value="GATASE_TYPE_1"/>
    <property type="match status" value="1"/>
</dbReference>
<evidence type="ECO:0000256" key="2">
    <source>
        <dbReference type="ARBA" id="ARBA00022723"/>
    </source>
</evidence>
<dbReference type="SUPFAM" id="SSF55326">
    <property type="entry name" value="PurM N-terminal domain-like"/>
    <property type="match status" value="2"/>
</dbReference>
<dbReference type="EMBL" id="CP012357">
    <property type="protein sequence ID" value="AKX34579.1"/>
    <property type="molecule type" value="Genomic_DNA"/>
</dbReference>
<dbReference type="RefSeq" id="WP_075058662.1">
    <property type="nucleotide sequence ID" value="NZ_CP012357.1"/>
</dbReference>
<dbReference type="Pfam" id="PF13507">
    <property type="entry name" value="GATase_5"/>
    <property type="match status" value="1"/>
</dbReference>
<keyword evidence="2" id="KW-0479">Metal-binding</keyword>
<dbReference type="InterPro" id="IPR010141">
    <property type="entry name" value="FGAM_synthase"/>
</dbReference>
<feature type="compositionally biased region" description="Low complexity" evidence="7">
    <location>
        <begin position="448"/>
        <end position="461"/>
    </location>
</feature>
<dbReference type="CDD" id="cd02204">
    <property type="entry name" value="PurL_repeat2"/>
    <property type="match status" value="1"/>
</dbReference>
<dbReference type="SUPFAM" id="SSF52317">
    <property type="entry name" value="Class I glutamine amidotransferase-like"/>
    <property type="match status" value="1"/>
</dbReference>
<evidence type="ECO:0000256" key="7">
    <source>
        <dbReference type="SAM" id="MobiDB-lite"/>
    </source>
</evidence>
<dbReference type="PANTHER" id="PTHR10099">
    <property type="entry name" value="PHOSPHORIBOSYLFORMYLGLYCINAMIDINE SYNTHASE"/>
    <property type="match status" value="1"/>
</dbReference>
<keyword evidence="6" id="KW-0460">Magnesium</keyword>
<dbReference type="Gene3D" id="3.90.650.10">
    <property type="entry name" value="PurM-like C-terminal domain"/>
    <property type="match status" value="1"/>
</dbReference>
<keyword evidence="11" id="KW-1185">Reference proteome</keyword>
<evidence type="ECO:0000256" key="6">
    <source>
        <dbReference type="ARBA" id="ARBA00022842"/>
    </source>
</evidence>
<dbReference type="GO" id="GO:0046872">
    <property type="term" value="F:metal ion binding"/>
    <property type="evidence" value="ECO:0007669"/>
    <property type="project" value="UniProtKB-KW"/>
</dbReference>
<evidence type="ECO:0000256" key="3">
    <source>
        <dbReference type="ARBA" id="ARBA00022741"/>
    </source>
</evidence>
<evidence type="ECO:0000256" key="1">
    <source>
        <dbReference type="ARBA" id="ARBA00022598"/>
    </source>
</evidence>
<dbReference type="Pfam" id="PF02769">
    <property type="entry name" value="AIRS_C"/>
    <property type="match status" value="1"/>
</dbReference>
<dbReference type="InterPro" id="IPR029062">
    <property type="entry name" value="Class_I_gatase-like"/>
</dbReference>
<dbReference type="NCBIfam" id="TIGR01857">
    <property type="entry name" value="FGAM-synthase"/>
    <property type="match status" value="1"/>
</dbReference>
<evidence type="ECO:0000259" key="8">
    <source>
        <dbReference type="Pfam" id="PF02769"/>
    </source>
</evidence>
<dbReference type="InterPro" id="IPR036921">
    <property type="entry name" value="PurM-like_N_sf"/>
</dbReference>
<dbReference type="AlphaFoldDB" id="A0A0K1W2M1"/>
<evidence type="ECO:0000259" key="9">
    <source>
        <dbReference type="Pfam" id="PF18072"/>
    </source>
</evidence>
<dbReference type="SMART" id="SM01211">
    <property type="entry name" value="GATase_5"/>
    <property type="match status" value="1"/>
</dbReference>
<dbReference type="Proteomes" id="UP000067476">
    <property type="component" value="Chromosome"/>
</dbReference>
<dbReference type="GO" id="GO:0005737">
    <property type="term" value="C:cytoplasm"/>
    <property type="evidence" value="ECO:0007669"/>
    <property type="project" value="TreeGrafter"/>
</dbReference>
<dbReference type="PANTHER" id="PTHR10099:SF1">
    <property type="entry name" value="PHOSPHORIBOSYLFORMYLGLYCINAMIDINE SYNTHASE"/>
    <property type="match status" value="1"/>
</dbReference>
<keyword evidence="4" id="KW-0658">Purine biosynthesis</keyword>
<dbReference type="KEGG" id="sll:SLITO_v1c09680"/>
<dbReference type="CDD" id="cd02203">
    <property type="entry name" value="PurL_repeat1"/>
    <property type="match status" value="1"/>
</dbReference>
<organism evidence="10 11">
    <name type="scientific">Spiroplasma litorale</name>
    <dbReference type="NCBI Taxonomy" id="216942"/>
    <lineage>
        <taxon>Bacteria</taxon>
        <taxon>Bacillati</taxon>
        <taxon>Mycoplasmatota</taxon>
        <taxon>Mollicutes</taxon>
        <taxon>Entomoplasmatales</taxon>
        <taxon>Spiroplasmataceae</taxon>
        <taxon>Spiroplasma</taxon>
    </lineage>
</organism>
<dbReference type="InterPro" id="IPR010918">
    <property type="entry name" value="PurM-like_C_dom"/>
</dbReference>
<dbReference type="GO" id="GO:0005524">
    <property type="term" value="F:ATP binding"/>
    <property type="evidence" value="ECO:0007669"/>
    <property type="project" value="UniProtKB-KW"/>
</dbReference>
<dbReference type="InterPro" id="IPR036676">
    <property type="entry name" value="PurM-like_C_sf"/>
</dbReference>